<reference evidence="2 3" key="1">
    <citation type="journal article" date="2019" name="Commun. Biol.">
        <title>The bagworm genome reveals a unique fibroin gene that provides high tensile strength.</title>
        <authorList>
            <person name="Kono N."/>
            <person name="Nakamura H."/>
            <person name="Ohtoshi R."/>
            <person name="Tomita M."/>
            <person name="Numata K."/>
            <person name="Arakawa K."/>
        </authorList>
    </citation>
    <scope>NUCLEOTIDE SEQUENCE [LARGE SCALE GENOMIC DNA]</scope>
</reference>
<comment type="caution">
    <text evidence="2">The sequence shown here is derived from an EMBL/GenBank/DDBJ whole genome shotgun (WGS) entry which is preliminary data.</text>
</comment>
<accession>A0A4C1YEZ9</accession>
<feature type="compositionally biased region" description="Basic residues" evidence="1">
    <location>
        <begin position="112"/>
        <end position="130"/>
    </location>
</feature>
<evidence type="ECO:0000313" key="3">
    <source>
        <dbReference type="Proteomes" id="UP000299102"/>
    </source>
</evidence>
<name>A0A4C1YEZ9_EUMVA</name>
<evidence type="ECO:0000313" key="2">
    <source>
        <dbReference type="EMBL" id="GBP73600.1"/>
    </source>
</evidence>
<evidence type="ECO:0000256" key="1">
    <source>
        <dbReference type="SAM" id="MobiDB-lite"/>
    </source>
</evidence>
<proteinExistence type="predicted"/>
<feature type="compositionally biased region" description="Basic and acidic residues" evidence="1">
    <location>
        <begin position="1"/>
        <end position="20"/>
    </location>
</feature>
<dbReference type="Proteomes" id="UP000299102">
    <property type="component" value="Unassembled WGS sequence"/>
</dbReference>
<protein>
    <submittedName>
        <fullName evidence="2">Uncharacterized protein</fullName>
    </submittedName>
</protein>
<feature type="region of interest" description="Disordered" evidence="1">
    <location>
        <begin position="101"/>
        <end position="130"/>
    </location>
</feature>
<feature type="region of interest" description="Disordered" evidence="1">
    <location>
        <begin position="1"/>
        <end position="55"/>
    </location>
</feature>
<feature type="compositionally biased region" description="Basic residues" evidence="1">
    <location>
        <begin position="21"/>
        <end position="31"/>
    </location>
</feature>
<keyword evidence="3" id="KW-1185">Reference proteome</keyword>
<dbReference type="AlphaFoldDB" id="A0A4C1YEZ9"/>
<feature type="compositionally biased region" description="Basic and acidic residues" evidence="1">
    <location>
        <begin position="241"/>
        <end position="250"/>
    </location>
</feature>
<sequence>MGWYREGKKNGEKGRAERSPGKRGRAGKSKRGTLLSRLQESTGGRRREARGAGRPVLLPRENGCLLIADARTEARRPTAEWKDSVCWTFKARSVEAPATLQKAIDAGGRPSRASRPRPEHQHRRAAPRRSRCALRAHTRGRRYALRTPSASVLSLYLRHLDPATRAPEGEAIHLPRDNPVRAHFCSTFRHLERAVQSERRSTQEVKVESKPAAERYRARPSGGIRLFARRPARARRAPLMWHRESSRAVDSRSSLTRTKRGMVAQ</sequence>
<organism evidence="2 3">
    <name type="scientific">Eumeta variegata</name>
    <name type="common">Bagworm moth</name>
    <name type="synonym">Eumeta japonica</name>
    <dbReference type="NCBI Taxonomy" id="151549"/>
    <lineage>
        <taxon>Eukaryota</taxon>
        <taxon>Metazoa</taxon>
        <taxon>Ecdysozoa</taxon>
        <taxon>Arthropoda</taxon>
        <taxon>Hexapoda</taxon>
        <taxon>Insecta</taxon>
        <taxon>Pterygota</taxon>
        <taxon>Neoptera</taxon>
        <taxon>Endopterygota</taxon>
        <taxon>Lepidoptera</taxon>
        <taxon>Glossata</taxon>
        <taxon>Ditrysia</taxon>
        <taxon>Tineoidea</taxon>
        <taxon>Psychidae</taxon>
        <taxon>Oiketicinae</taxon>
        <taxon>Eumeta</taxon>
    </lineage>
</organism>
<gene>
    <name evidence="2" type="ORF">EVAR_59814_1</name>
</gene>
<feature type="region of interest" description="Disordered" evidence="1">
    <location>
        <begin position="238"/>
        <end position="265"/>
    </location>
</feature>
<dbReference type="EMBL" id="BGZK01001179">
    <property type="protein sequence ID" value="GBP73600.1"/>
    <property type="molecule type" value="Genomic_DNA"/>
</dbReference>